<evidence type="ECO:0000256" key="9">
    <source>
        <dbReference type="ARBA" id="ARBA00022822"/>
    </source>
</evidence>
<accession>A0ABV2EKM6</accession>
<comment type="pathway">
    <text evidence="2 15">Amino-acid biosynthesis; L-tryptophan biosynthesis; L-tryptophan from chorismate: step 1/5.</text>
</comment>
<evidence type="ECO:0000256" key="14">
    <source>
        <dbReference type="ARBA" id="ARBA00047683"/>
    </source>
</evidence>
<evidence type="ECO:0000313" key="19">
    <source>
        <dbReference type="Proteomes" id="UP001549110"/>
    </source>
</evidence>
<comment type="similarity">
    <text evidence="3 15">Belongs to the anthranilate synthase component I family.</text>
</comment>
<keyword evidence="9 15" id="KW-0822">Tryptophan biosynthesis</keyword>
<evidence type="ECO:0000256" key="11">
    <source>
        <dbReference type="ARBA" id="ARBA00023141"/>
    </source>
</evidence>
<dbReference type="GO" id="GO:0004049">
    <property type="term" value="F:anthranilate synthase activity"/>
    <property type="evidence" value="ECO:0007669"/>
    <property type="project" value="UniProtKB-EC"/>
</dbReference>
<comment type="catalytic activity">
    <reaction evidence="14 15">
        <text>chorismate + L-glutamine = anthranilate + pyruvate + L-glutamate + H(+)</text>
        <dbReference type="Rhea" id="RHEA:21732"/>
        <dbReference type="ChEBI" id="CHEBI:15361"/>
        <dbReference type="ChEBI" id="CHEBI:15378"/>
        <dbReference type="ChEBI" id="CHEBI:16567"/>
        <dbReference type="ChEBI" id="CHEBI:29748"/>
        <dbReference type="ChEBI" id="CHEBI:29985"/>
        <dbReference type="ChEBI" id="CHEBI:58359"/>
        <dbReference type="EC" id="4.1.3.27"/>
    </reaction>
</comment>
<keyword evidence="19" id="KW-1185">Reference proteome</keyword>
<dbReference type="InterPro" id="IPR015890">
    <property type="entry name" value="Chorismate_C"/>
</dbReference>
<dbReference type="NCBIfam" id="TIGR00564">
    <property type="entry name" value="trpE_most"/>
    <property type="match status" value="1"/>
</dbReference>
<dbReference type="Gene3D" id="3.60.120.10">
    <property type="entry name" value="Anthranilate synthase"/>
    <property type="match status" value="1"/>
</dbReference>
<evidence type="ECO:0000256" key="8">
    <source>
        <dbReference type="ARBA" id="ARBA00022723"/>
    </source>
</evidence>
<dbReference type="InterPro" id="IPR006805">
    <property type="entry name" value="Anth_synth_I_N"/>
</dbReference>
<dbReference type="EMBL" id="JBEPLU010000002">
    <property type="protein sequence ID" value="MET3527563.1"/>
    <property type="molecule type" value="Genomic_DNA"/>
</dbReference>
<dbReference type="Pfam" id="PF00425">
    <property type="entry name" value="Chorismate_bind"/>
    <property type="match status" value="1"/>
</dbReference>
<dbReference type="Proteomes" id="UP001549110">
    <property type="component" value="Unassembled WGS sequence"/>
</dbReference>
<evidence type="ECO:0000256" key="7">
    <source>
        <dbReference type="ARBA" id="ARBA00022605"/>
    </source>
</evidence>
<evidence type="ECO:0000259" key="16">
    <source>
        <dbReference type="Pfam" id="PF00425"/>
    </source>
</evidence>
<keyword evidence="11 15" id="KW-0057">Aromatic amino acid biosynthesis</keyword>
<sequence length="510" mass="55836">MTIDPAFADFEAKYAQGAPQVVWTRLIDDLETPVSAYLKIAHGRPYAFLFESVEGGAHRGRYSVIAMKPDLVWRCRGDKAEIAVGPDIEAGRFQSQAGRALDSLRDLVARSRLDLPEGLPPMSAGVFGAIGYDMIRLVEKLPNINPDPLDLPDGLMIRPSMVAIFDAIAQEIILVTTVRPSEITARAAYDDAQLRLAEVVADLKTSAPALTGNAGPEPDRFTTPVSREDYRQIVARAKDYILAGDIFQVVPSHRFRAPFERDPFALYRSLRRMNPSPFLFYLNFGDFQLAGSSPEILVRLRDGKITIRPIAGTRPRGATPEEDRALEAELKADPKERAEHLMLLDLGRNDVGRVAMLKSAGANEPAAASRAPRVRVTDSFFVERYSHVMHLVSNVEGDAPEGLDPVDVLMAALPAGTLSGAPKVRAMQIIDELEIEKRGIAYAGAVGYFGADGSVDTCIVLRTACFKDGQMYVQAGGGVVADSDPDAEYDETLHKARALRRAAEESWRFV</sequence>
<dbReference type="PRINTS" id="PR00095">
    <property type="entry name" value="ANTSNTHASEI"/>
</dbReference>
<evidence type="ECO:0000256" key="12">
    <source>
        <dbReference type="ARBA" id="ARBA00023239"/>
    </source>
</evidence>
<evidence type="ECO:0000256" key="4">
    <source>
        <dbReference type="ARBA" id="ARBA00011575"/>
    </source>
</evidence>
<feature type="domain" description="Anthranilate synthase component I N-terminal" evidence="17">
    <location>
        <begin position="29"/>
        <end position="173"/>
    </location>
</feature>
<keyword evidence="8 15" id="KW-0479">Metal-binding</keyword>
<reference evidence="18 19" key="1">
    <citation type="submission" date="2024-06" db="EMBL/GenBank/DDBJ databases">
        <title>Genomic Encyclopedia of Type Strains, Phase IV (KMG-IV): sequencing the most valuable type-strain genomes for metagenomic binning, comparative biology and taxonomic classification.</title>
        <authorList>
            <person name="Goeker M."/>
        </authorList>
    </citation>
    <scope>NUCLEOTIDE SEQUENCE [LARGE SCALE GENOMIC DNA]</scope>
    <source>
        <strain evidence="18 19">DSM 17809</strain>
    </source>
</reference>
<dbReference type="PANTHER" id="PTHR11236">
    <property type="entry name" value="AMINOBENZOATE/ANTHRANILATE SYNTHASE"/>
    <property type="match status" value="1"/>
</dbReference>
<comment type="function">
    <text evidence="13 15">Part of a heterotetrameric complex that catalyzes the two-step biosynthesis of anthranilate, an intermediate in the biosynthesis of L-tryptophan. In the first step, the glutamine-binding beta subunit (TrpG) of anthranilate synthase (AS) provides the glutamine amidotransferase activity which generates ammonia as a substrate that, along with chorismate, is used in the second step, catalyzed by the large alpha subunit of AS (TrpE) to produce anthranilate. In the absence of TrpG, TrpE can synthesize anthranilate directly from chorismate and high concentrations of ammonia.</text>
</comment>
<dbReference type="EC" id="4.1.3.27" evidence="5 15"/>
<dbReference type="Pfam" id="PF04715">
    <property type="entry name" value="Anth_synt_I_N"/>
    <property type="match status" value="1"/>
</dbReference>
<comment type="cofactor">
    <cofactor evidence="1 15">
        <name>Mg(2+)</name>
        <dbReference type="ChEBI" id="CHEBI:18420"/>
    </cofactor>
</comment>
<dbReference type="InterPro" id="IPR005801">
    <property type="entry name" value="ADC_synthase"/>
</dbReference>
<feature type="domain" description="Chorismate-utilising enzyme C-terminal" evidence="16">
    <location>
        <begin position="227"/>
        <end position="495"/>
    </location>
</feature>
<organism evidence="18 19">
    <name type="scientific">Phenylobacterium koreense</name>
    <dbReference type="NCBI Taxonomy" id="266125"/>
    <lineage>
        <taxon>Bacteria</taxon>
        <taxon>Pseudomonadati</taxon>
        <taxon>Pseudomonadota</taxon>
        <taxon>Alphaproteobacteria</taxon>
        <taxon>Caulobacterales</taxon>
        <taxon>Caulobacteraceae</taxon>
        <taxon>Phenylobacterium</taxon>
    </lineage>
</organism>
<evidence type="ECO:0000256" key="15">
    <source>
        <dbReference type="RuleBase" id="RU364045"/>
    </source>
</evidence>
<dbReference type="InterPro" id="IPR005256">
    <property type="entry name" value="Anth_synth_I_PabB"/>
</dbReference>
<dbReference type="RefSeq" id="WP_354297847.1">
    <property type="nucleotide sequence ID" value="NZ_JBEPLU010000002.1"/>
</dbReference>
<gene>
    <name evidence="15" type="primary">trpE</name>
    <name evidence="18" type="ORF">ABID41_002681</name>
</gene>
<evidence type="ECO:0000313" key="18">
    <source>
        <dbReference type="EMBL" id="MET3527563.1"/>
    </source>
</evidence>
<keyword evidence="10 15" id="KW-0460">Magnesium</keyword>
<dbReference type="InterPro" id="IPR019999">
    <property type="entry name" value="Anth_synth_I-like"/>
</dbReference>
<dbReference type="SUPFAM" id="SSF56322">
    <property type="entry name" value="ADC synthase"/>
    <property type="match status" value="1"/>
</dbReference>
<comment type="caution">
    <text evidence="18">The sequence shown here is derived from an EMBL/GenBank/DDBJ whole genome shotgun (WGS) entry which is preliminary data.</text>
</comment>
<comment type="subunit">
    <text evidence="4 15">Heterotetramer consisting of two non-identical subunits: a beta subunit (TrpG) and a large alpha subunit (TrpE).</text>
</comment>
<evidence type="ECO:0000259" key="17">
    <source>
        <dbReference type="Pfam" id="PF04715"/>
    </source>
</evidence>
<dbReference type="PANTHER" id="PTHR11236:SF48">
    <property type="entry name" value="ISOCHORISMATE SYNTHASE MENF"/>
    <property type="match status" value="1"/>
</dbReference>
<proteinExistence type="inferred from homology"/>
<keyword evidence="12 15" id="KW-0456">Lyase</keyword>
<evidence type="ECO:0000256" key="5">
    <source>
        <dbReference type="ARBA" id="ARBA00012266"/>
    </source>
</evidence>
<evidence type="ECO:0000256" key="10">
    <source>
        <dbReference type="ARBA" id="ARBA00022842"/>
    </source>
</evidence>
<keyword evidence="7 15" id="KW-0028">Amino-acid biosynthesis</keyword>
<evidence type="ECO:0000256" key="2">
    <source>
        <dbReference type="ARBA" id="ARBA00004873"/>
    </source>
</evidence>
<name>A0ABV2EKM6_9CAUL</name>
<evidence type="ECO:0000256" key="1">
    <source>
        <dbReference type="ARBA" id="ARBA00001946"/>
    </source>
</evidence>
<evidence type="ECO:0000256" key="13">
    <source>
        <dbReference type="ARBA" id="ARBA00025634"/>
    </source>
</evidence>
<protein>
    <recommendedName>
        <fullName evidence="6 15">Anthranilate synthase component 1</fullName>
        <ecNumber evidence="5 15">4.1.3.27</ecNumber>
    </recommendedName>
</protein>
<evidence type="ECO:0000256" key="3">
    <source>
        <dbReference type="ARBA" id="ARBA00009562"/>
    </source>
</evidence>
<evidence type="ECO:0000256" key="6">
    <source>
        <dbReference type="ARBA" id="ARBA00020653"/>
    </source>
</evidence>